<keyword evidence="14" id="KW-1185">Reference proteome</keyword>
<dbReference type="Pfam" id="PF07686">
    <property type="entry name" value="V-set"/>
    <property type="match status" value="1"/>
</dbReference>
<keyword evidence="9" id="KW-0325">Glycoprotein</keyword>
<name>A0AAW1DWX8_ZOAVI</name>
<dbReference type="PANTHER" id="PTHR25466">
    <property type="entry name" value="T-LYMPHOCYTE ACTIVATION ANTIGEN"/>
    <property type="match status" value="1"/>
</dbReference>
<dbReference type="GO" id="GO:0009897">
    <property type="term" value="C:external side of plasma membrane"/>
    <property type="evidence" value="ECO:0007669"/>
    <property type="project" value="TreeGrafter"/>
</dbReference>
<dbReference type="GO" id="GO:0006955">
    <property type="term" value="P:immune response"/>
    <property type="evidence" value="ECO:0007669"/>
    <property type="project" value="TreeGrafter"/>
</dbReference>
<evidence type="ECO:0000256" key="5">
    <source>
        <dbReference type="ARBA" id="ARBA00022989"/>
    </source>
</evidence>
<keyword evidence="10" id="KW-0393">Immunoglobulin domain</keyword>
<accession>A0AAW1DWX8</accession>
<comment type="caution">
    <text evidence="13">The sequence shown here is derived from an EMBL/GenBank/DDBJ whole genome shotgun (WGS) entry which is preliminary data.</text>
</comment>
<dbReference type="Proteomes" id="UP001488805">
    <property type="component" value="Unassembled WGS sequence"/>
</dbReference>
<evidence type="ECO:0000313" key="14">
    <source>
        <dbReference type="Proteomes" id="UP001488805"/>
    </source>
</evidence>
<evidence type="ECO:0000256" key="1">
    <source>
        <dbReference type="ARBA" id="ARBA00004251"/>
    </source>
</evidence>
<dbReference type="InterPro" id="IPR036179">
    <property type="entry name" value="Ig-like_dom_sf"/>
</dbReference>
<dbReference type="SMART" id="SM00409">
    <property type="entry name" value="IG"/>
    <property type="match status" value="1"/>
</dbReference>
<keyword evidence="3 11" id="KW-0812">Transmembrane</keyword>
<dbReference type="EMBL" id="JBCEZU010000597">
    <property type="protein sequence ID" value="KAK9514197.1"/>
    <property type="molecule type" value="Genomic_DNA"/>
</dbReference>
<evidence type="ECO:0000256" key="2">
    <source>
        <dbReference type="ARBA" id="ARBA00022475"/>
    </source>
</evidence>
<dbReference type="GO" id="GO:0071222">
    <property type="term" value="P:cellular response to lipopolysaccharide"/>
    <property type="evidence" value="ECO:0007669"/>
    <property type="project" value="TreeGrafter"/>
</dbReference>
<dbReference type="InterPro" id="IPR003599">
    <property type="entry name" value="Ig_sub"/>
</dbReference>
<protein>
    <recommendedName>
        <fullName evidence="12">Ig-like domain-containing protein</fullName>
    </recommendedName>
</protein>
<feature type="domain" description="Ig-like" evidence="12">
    <location>
        <begin position="50"/>
        <end position="139"/>
    </location>
</feature>
<dbReference type="Gene3D" id="2.60.40.10">
    <property type="entry name" value="Immunoglobulins"/>
    <property type="match status" value="1"/>
</dbReference>
<evidence type="ECO:0000256" key="11">
    <source>
        <dbReference type="SAM" id="Phobius"/>
    </source>
</evidence>
<dbReference type="GO" id="GO:0042102">
    <property type="term" value="P:positive regulation of T cell proliferation"/>
    <property type="evidence" value="ECO:0007669"/>
    <property type="project" value="TreeGrafter"/>
</dbReference>
<reference evidence="13 14" key="1">
    <citation type="journal article" date="2024" name="Genome Biol. Evol.">
        <title>Chromosome-level genome assembly of the viviparous eelpout Zoarces viviparus.</title>
        <authorList>
            <person name="Fuhrmann N."/>
            <person name="Brasseur M.V."/>
            <person name="Bakowski C.E."/>
            <person name="Podsiadlowski L."/>
            <person name="Prost S."/>
            <person name="Krehenwinkel H."/>
            <person name="Mayer C."/>
        </authorList>
    </citation>
    <scope>NUCLEOTIDE SEQUENCE [LARGE SCALE GENOMIC DNA]</scope>
    <source>
        <strain evidence="13">NO-MEL_2022_Ind0_liver</strain>
    </source>
</reference>
<evidence type="ECO:0000256" key="6">
    <source>
        <dbReference type="ARBA" id="ARBA00023136"/>
    </source>
</evidence>
<dbReference type="SUPFAM" id="SSF48726">
    <property type="entry name" value="Immunoglobulin"/>
    <property type="match status" value="1"/>
</dbReference>
<dbReference type="PROSITE" id="PS50835">
    <property type="entry name" value="IG_LIKE"/>
    <property type="match status" value="1"/>
</dbReference>
<dbReference type="AlphaFoldDB" id="A0AAW1DWX8"/>
<evidence type="ECO:0000256" key="7">
    <source>
        <dbReference type="ARBA" id="ARBA00023157"/>
    </source>
</evidence>
<keyword evidence="7" id="KW-1015">Disulfide bond</keyword>
<evidence type="ECO:0000259" key="12">
    <source>
        <dbReference type="PROSITE" id="PS50835"/>
    </source>
</evidence>
<keyword evidence="6 11" id="KW-0472">Membrane</keyword>
<organism evidence="13 14">
    <name type="scientific">Zoarces viviparus</name>
    <name type="common">Viviparous eelpout</name>
    <name type="synonym">Blennius viviparus</name>
    <dbReference type="NCBI Taxonomy" id="48416"/>
    <lineage>
        <taxon>Eukaryota</taxon>
        <taxon>Metazoa</taxon>
        <taxon>Chordata</taxon>
        <taxon>Craniata</taxon>
        <taxon>Vertebrata</taxon>
        <taxon>Euteleostomi</taxon>
        <taxon>Actinopterygii</taxon>
        <taxon>Neopterygii</taxon>
        <taxon>Teleostei</taxon>
        <taxon>Neoteleostei</taxon>
        <taxon>Acanthomorphata</taxon>
        <taxon>Eupercaria</taxon>
        <taxon>Perciformes</taxon>
        <taxon>Cottioidei</taxon>
        <taxon>Zoarcales</taxon>
        <taxon>Zoarcidae</taxon>
        <taxon>Zoarcinae</taxon>
        <taxon>Zoarces</taxon>
    </lineage>
</organism>
<dbReference type="InterPro" id="IPR013106">
    <property type="entry name" value="Ig_V-set"/>
</dbReference>
<comment type="subcellular location">
    <subcellularLocation>
        <location evidence="1">Cell membrane</location>
        <topology evidence="1">Single-pass type I membrane protein</topology>
    </subcellularLocation>
</comment>
<evidence type="ECO:0000256" key="4">
    <source>
        <dbReference type="ARBA" id="ARBA00022729"/>
    </source>
</evidence>
<sequence length="296" mass="33612">MLKIILSEMHLSLVVTKWGWTQWMFFYFMVAGTRSLITVHQPPVLTTALGHDVMMPCRLNLSNDERMVTVPVLYWVYLTQDNADNLRLWPRCEKYEGRVERLDTTRNTSNKSIVLKNVQWADSGKYLCKLSIATERDKSFRRRGNETSLKVYDTMNFTAHNDSLLWCQVNVTPDPGFVLSIFHNGCKLQPADCAPGDAGAALPYVTLSETVPLRSKGEYECQLHLNGDLITKSIFYHSPMAEVDGDAERNGSLTRLTTASVVVVFPEPWLLYMALLLVPIVILLSLVTALLLMYRC</sequence>
<gene>
    <name evidence="13" type="ORF">VZT92_027681</name>
</gene>
<dbReference type="GO" id="GO:0031295">
    <property type="term" value="P:T cell costimulation"/>
    <property type="evidence" value="ECO:0007669"/>
    <property type="project" value="TreeGrafter"/>
</dbReference>
<dbReference type="GO" id="GO:0007166">
    <property type="term" value="P:cell surface receptor signaling pathway"/>
    <property type="evidence" value="ECO:0007669"/>
    <property type="project" value="TreeGrafter"/>
</dbReference>
<feature type="transmembrane region" description="Helical" evidence="11">
    <location>
        <begin position="269"/>
        <end position="294"/>
    </location>
</feature>
<evidence type="ECO:0000313" key="13">
    <source>
        <dbReference type="EMBL" id="KAK9514197.1"/>
    </source>
</evidence>
<dbReference type="InterPro" id="IPR013783">
    <property type="entry name" value="Ig-like_fold"/>
</dbReference>
<dbReference type="InterPro" id="IPR007110">
    <property type="entry name" value="Ig-like_dom"/>
</dbReference>
<dbReference type="InterPro" id="IPR051713">
    <property type="entry name" value="T-cell_Activation_Regulation"/>
</dbReference>
<evidence type="ECO:0000256" key="10">
    <source>
        <dbReference type="ARBA" id="ARBA00023319"/>
    </source>
</evidence>
<evidence type="ECO:0000256" key="3">
    <source>
        <dbReference type="ARBA" id="ARBA00022692"/>
    </source>
</evidence>
<keyword evidence="4" id="KW-0732">Signal</keyword>
<proteinExistence type="predicted"/>
<dbReference type="GO" id="GO:0042130">
    <property type="term" value="P:negative regulation of T cell proliferation"/>
    <property type="evidence" value="ECO:0007669"/>
    <property type="project" value="TreeGrafter"/>
</dbReference>
<keyword evidence="2" id="KW-1003">Cell membrane</keyword>
<keyword evidence="8" id="KW-0675">Receptor</keyword>
<evidence type="ECO:0000256" key="8">
    <source>
        <dbReference type="ARBA" id="ARBA00023170"/>
    </source>
</evidence>
<keyword evidence="5 11" id="KW-1133">Transmembrane helix</keyword>
<evidence type="ECO:0000256" key="9">
    <source>
        <dbReference type="ARBA" id="ARBA00023180"/>
    </source>
</evidence>
<dbReference type="PANTHER" id="PTHR25466:SF14">
    <property type="entry name" value="BUTYROPHILIN SUBFAMILY 2 MEMBER A2-LIKE-RELATED"/>
    <property type="match status" value="1"/>
</dbReference>